<proteinExistence type="predicted"/>
<dbReference type="Proteomes" id="UP000683925">
    <property type="component" value="Unassembled WGS sequence"/>
</dbReference>
<protein>
    <submittedName>
        <fullName evidence="1">Uncharacterized protein</fullName>
    </submittedName>
</protein>
<sequence length="78" mass="9893">MFIWEFSKFTNSGQYLHRFFHSQILKWVFPSPCCRNTNYYPFNGYYERMRKNKISWSYLSSQFSLFLTRWYYISIRQR</sequence>
<reference evidence="1" key="1">
    <citation type="submission" date="2021-01" db="EMBL/GenBank/DDBJ databases">
        <authorList>
            <consortium name="Genoscope - CEA"/>
            <person name="William W."/>
        </authorList>
    </citation>
    <scope>NUCLEOTIDE SEQUENCE</scope>
</reference>
<evidence type="ECO:0000313" key="2">
    <source>
        <dbReference type="Proteomes" id="UP000683925"/>
    </source>
</evidence>
<comment type="caution">
    <text evidence="1">The sequence shown here is derived from an EMBL/GenBank/DDBJ whole genome shotgun (WGS) entry which is preliminary data.</text>
</comment>
<dbReference type="AlphaFoldDB" id="A0A8S1TAG7"/>
<evidence type="ECO:0000313" key="1">
    <source>
        <dbReference type="EMBL" id="CAD8148254.1"/>
    </source>
</evidence>
<dbReference type="EMBL" id="CAJJDP010000021">
    <property type="protein sequence ID" value="CAD8148254.1"/>
    <property type="molecule type" value="Genomic_DNA"/>
</dbReference>
<name>A0A8S1TAG7_PAROT</name>
<accession>A0A8S1TAG7</accession>
<organism evidence="1 2">
    <name type="scientific">Paramecium octaurelia</name>
    <dbReference type="NCBI Taxonomy" id="43137"/>
    <lineage>
        <taxon>Eukaryota</taxon>
        <taxon>Sar</taxon>
        <taxon>Alveolata</taxon>
        <taxon>Ciliophora</taxon>
        <taxon>Intramacronucleata</taxon>
        <taxon>Oligohymenophorea</taxon>
        <taxon>Peniculida</taxon>
        <taxon>Parameciidae</taxon>
        <taxon>Paramecium</taxon>
    </lineage>
</organism>
<keyword evidence="2" id="KW-1185">Reference proteome</keyword>
<gene>
    <name evidence="1" type="ORF">POCTA_138.1.T0210004</name>
</gene>